<organism evidence="1 2">
    <name type="scientific">Arctium lappa</name>
    <name type="common">Greater burdock</name>
    <name type="synonym">Lappa major</name>
    <dbReference type="NCBI Taxonomy" id="4217"/>
    <lineage>
        <taxon>Eukaryota</taxon>
        <taxon>Viridiplantae</taxon>
        <taxon>Streptophyta</taxon>
        <taxon>Embryophyta</taxon>
        <taxon>Tracheophyta</taxon>
        <taxon>Spermatophyta</taxon>
        <taxon>Magnoliopsida</taxon>
        <taxon>eudicotyledons</taxon>
        <taxon>Gunneridae</taxon>
        <taxon>Pentapetalae</taxon>
        <taxon>asterids</taxon>
        <taxon>campanulids</taxon>
        <taxon>Asterales</taxon>
        <taxon>Asteraceae</taxon>
        <taxon>Carduoideae</taxon>
        <taxon>Cardueae</taxon>
        <taxon>Arctiinae</taxon>
        <taxon>Arctium</taxon>
    </lineage>
</organism>
<keyword evidence="2" id="KW-1185">Reference proteome</keyword>
<comment type="caution">
    <text evidence="1">The sequence shown here is derived from an EMBL/GenBank/DDBJ whole genome shotgun (WGS) entry which is preliminary data.</text>
</comment>
<accession>A0ACB8ZLQ8</accession>
<sequence length="109" mass="12584">MALLYDVNVIFWDMLKWSRNVDLLQQMFQHLELSECFTKRCSLIAILFVSPITFGSTWLSLLVFVHPGVDSTNSRGQVKPCEVERWIKPLIVGQCGREIFEPKSYGDES</sequence>
<evidence type="ECO:0000313" key="1">
    <source>
        <dbReference type="EMBL" id="KAI3697075.1"/>
    </source>
</evidence>
<reference evidence="2" key="1">
    <citation type="journal article" date="2022" name="Mol. Ecol. Resour.">
        <title>The genomes of chicory, endive, great burdock and yacon provide insights into Asteraceae palaeo-polyploidization history and plant inulin production.</title>
        <authorList>
            <person name="Fan W."/>
            <person name="Wang S."/>
            <person name="Wang H."/>
            <person name="Wang A."/>
            <person name="Jiang F."/>
            <person name="Liu H."/>
            <person name="Zhao H."/>
            <person name="Xu D."/>
            <person name="Zhang Y."/>
        </authorList>
    </citation>
    <scope>NUCLEOTIDE SEQUENCE [LARGE SCALE GENOMIC DNA]</scope>
    <source>
        <strain evidence="2">cv. Niubang</strain>
    </source>
</reference>
<name>A0ACB8ZLQ8_ARCLA</name>
<dbReference type="Proteomes" id="UP001055879">
    <property type="component" value="Linkage Group LG10"/>
</dbReference>
<evidence type="ECO:0000313" key="2">
    <source>
        <dbReference type="Proteomes" id="UP001055879"/>
    </source>
</evidence>
<gene>
    <name evidence="1" type="ORF">L6452_29811</name>
</gene>
<proteinExistence type="predicted"/>
<reference evidence="1 2" key="2">
    <citation type="journal article" date="2022" name="Mol. Ecol. Resour.">
        <title>The genomes of chicory, endive, great burdock and yacon provide insights into Asteraceae paleo-polyploidization history and plant inulin production.</title>
        <authorList>
            <person name="Fan W."/>
            <person name="Wang S."/>
            <person name="Wang H."/>
            <person name="Wang A."/>
            <person name="Jiang F."/>
            <person name="Liu H."/>
            <person name="Zhao H."/>
            <person name="Xu D."/>
            <person name="Zhang Y."/>
        </authorList>
    </citation>
    <scope>NUCLEOTIDE SEQUENCE [LARGE SCALE GENOMIC DNA]</scope>
    <source>
        <strain evidence="2">cv. Niubang</strain>
    </source>
</reference>
<protein>
    <submittedName>
        <fullName evidence="1">Uncharacterized protein</fullName>
    </submittedName>
</protein>
<dbReference type="EMBL" id="CM042056">
    <property type="protein sequence ID" value="KAI3697075.1"/>
    <property type="molecule type" value="Genomic_DNA"/>
</dbReference>